<dbReference type="InterPro" id="IPR029032">
    <property type="entry name" value="AhpD-like"/>
</dbReference>
<feature type="domain" description="Carboxymuconolactone decarboxylase-like" evidence="1">
    <location>
        <begin position="17"/>
        <end position="93"/>
    </location>
</feature>
<name>A0A3N4Q8E8_9BACT</name>
<evidence type="ECO:0000313" key="3">
    <source>
        <dbReference type="Proteomes" id="UP000278351"/>
    </source>
</evidence>
<dbReference type="InterPro" id="IPR004675">
    <property type="entry name" value="AhpD_core"/>
</dbReference>
<dbReference type="Pfam" id="PF02627">
    <property type="entry name" value="CMD"/>
    <property type="match status" value="1"/>
</dbReference>
<dbReference type="EMBL" id="RPDH01000002">
    <property type="protein sequence ID" value="RPE07984.1"/>
    <property type="molecule type" value="Genomic_DNA"/>
</dbReference>
<dbReference type="PANTHER" id="PTHR34846:SF10">
    <property type="entry name" value="CYTOPLASMIC PROTEIN"/>
    <property type="match status" value="1"/>
</dbReference>
<gene>
    <name evidence="2" type="ORF">EGT74_12980</name>
</gene>
<comment type="caution">
    <text evidence="2">The sequence shown here is derived from an EMBL/GenBank/DDBJ whole genome shotgun (WGS) entry which is preliminary data.</text>
</comment>
<dbReference type="AlphaFoldDB" id="A0A3N4Q8E8"/>
<proteinExistence type="predicted"/>
<dbReference type="OrthoDB" id="9801997at2"/>
<organism evidence="2 3">
    <name type="scientific">Chitinophaga lutea</name>
    <dbReference type="NCBI Taxonomy" id="2488634"/>
    <lineage>
        <taxon>Bacteria</taxon>
        <taxon>Pseudomonadati</taxon>
        <taxon>Bacteroidota</taxon>
        <taxon>Chitinophagia</taxon>
        <taxon>Chitinophagales</taxon>
        <taxon>Chitinophagaceae</taxon>
        <taxon>Chitinophaga</taxon>
    </lineage>
</organism>
<keyword evidence="3" id="KW-1185">Reference proteome</keyword>
<evidence type="ECO:0000313" key="2">
    <source>
        <dbReference type="EMBL" id="RPE07984.1"/>
    </source>
</evidence>
<reference evidence="2 3" key="1">
    <citation type="submission" date="2018-11" db="EMBL/GenBank/DDBJ databases">
        <title>Chitinophaga lutea sp.nov., isolate from arsenic contaminated soil.</title>
        <authorList>
            <person name="Zong Y."/>
        </authorList>
    </citation>
    <scope>NUCLEOTIDE SEQUENCE [LARGE SCALE GENOMIC DNA]</scope>
    <source>
        <strain evidence="2 3">ZY74</strain>
    </source>
</reference>
<sequence length="162" mass="18329">MTPRISPADIPAGLIEAMRHVQAYIDDAGLDRRLLELVRTRVSQINSCAYCLDMHHKEALHAGETIQRLISVSAWREAPYYSPKEQAVLAFAENLTHMPAEEHSDDLHYEMLQHFSRPEIALWSLAVAQINSWNRLVRSFGTVAGNYKVPESRPRLEPGTPA</sequence>
<dbReference type="PANTHER" id="PTHR34846">
    <property type="entry name" value="4-CARBOXYMUCONOLACTONE DECARBOXYLASE FAMILY PROTEIN (AFU_ORTHOLOGUE AFUA_6G11590)"/>
    <property type="match status" value="1"/>
</dbReference>
<accession>A0A3N4Q8E8</accession>
<dbReference type="RefSeq" id="WP_123846984.1">
    <property type="nucleotide sequence ID" value="NZ_RPDH01000002.1"/>
</dbReference>
<dbReference type="SUPFAM" id="SSF69118">
    <property type="entry name" value="AhpD-like"/>
    <property type="match status" value="1"/>
</dbReference>
<dbReference type="InterPro" id="IPR003779">
    <property type="entry name" value="CMD-like"/>
</dbReference>
<dbReference type="NCBIfam" id="TIGR00778">
    <property type="entry name" value="ahpD_dom"/>
    <property type="match status" value="1"/>
</dbReference>
<dbReference type="Gene3D" id="1.20.1290.10">
    <property type="entry name" value="AhpD-like"/>
    <property type="match status" value="1"/>
</dbReference>
<protein>
    <submittedName>
        <fullName evidence="2">Carboxymuconolactone decarboxylase family protein</fullName>
    </submittedName>
</protein>
<evidence type="ECO:0000259" key="1">
    <source>
        <dbReference type="Pfam" id="PF02627"/>
    </source>
</evidence>
<dbReference type="GO" id="GO:0051920">
    <property type="term" value="F:peroxiredoxin activity"/>
    <property type="evidence" value="ECO:0007669"/>
    <property type="project" value="InterPro"/>
</dbReference>
<dbReference type="Proteomes" id="UP000278351">
    <property type="component" value="Unassembled WGS sequence"/>
</dbReference>